<comment type="similarity">
    <text evidence="1">Belongs to the UPF0312 family.</text>
</comment>
<name>A0A549YGC5_9BACI</name>
<comment type="caution">
    <text evidence="3">The sequence shown here is derived from an EMBL/GenBank/DDBJ whole genome shotgun (WGS) entry which is preliminary data.</text>
</comment>
<evidence type="ECO:0000313" key="4">
    <source>
        <dbReference type="Proteomes" id="UP000319280"/>
    </source>
</evidence>
<dbReference type="Gene3D" id="2.40.128.110">
    <property type="entry name" value="Lipid/polyisoprenoid-binding, YceI-like"/>
    <property type="match status" value="1"/>
</dbReference>
<evidence type="ECO:0000256" key="1">
    <source>
        <dbReference type="ARBA" id="ARBA00008812"/>
    </source>
</evidence>
<reference evidence="3 4" key="1">
    <citation type="submission" date="2019-07" db="EMBL/GenBank/DDBJ databases">
        <title>Genomic analysis of Lentibacillus sp. NKC851-2.</title>
        <authorList>
            <person name="Oh Y.J."/>
        </authorList>
    </citation>
    <scope>NUCLEOTIDE SEQUENCE [LARGE SCALE GENOMIC DNA]</scope>
    <source>
        <strain evidence="3 4">NKC851-2</strain>
    </source>
</reference>
<gene>
    <name evidence="3" type="ORF">FH966_03955</name>
</gene>
<dbReference type="InterPro" id="IPR007372">
    <property type="entry name" value="Lipid/polyisoprenoid-bd_YceI"/>
</dbReference>
<dbReference type="InterPro" id="IPR036761">
    <property type="entry name" value="TTHA0802/YceI-like_sf"/>
</dbReference>
<dbReference type="AlphaFoldDB" id="A0A549YGC5"/>
<evidence type="ECO:0000259" key="2">
    <source>
        <dbReference type="SMART" id="SM00867"/>
    </source>
</evidence>
<evidence type="ECO:0000313" key="3">
    <source>
        <dbReference type="EMBL" id="TRM10942.1"/>
    </source>
</evidence>
<feature type="domain" description="Lipid/polyisoprenoid-binding YceI-like" evidence="2">
    <location>
        <begin position="5"/>
        <end position="175"/>
    </location>
</feature>
<keyword evidence="4" id="KW-1185">Reference proteome</keyword>
<dbReference type="SMART" id="SM00867">
    <property type="entry name" value="YceI"/>
    <property type="match status" value="1"/>
</dbReference>
<proteinExistence type="inferred from homology"/>
<dbReference type="SUPFAM" id="SSF101874">
    <property type="entry name" value="YceI-like"/>
    <property type="match status" value="1"/>
</dbReference>
<dbReference type="Pfam" id="PF04264">
    <property type="entry name" value="YceI"/>
    <property type="match status" value="1"/>
</dbReference>
<dbReference type="RefSeq" id="WP_142790159.1">
    <property type="nucleotide sequence ID" value="NZ_VJMZ01000001.1"/>
</dbReference>
<organism evidence="3 4">
    <name type="scientific">Lentibacillus cibarius</name>
    <dbReference type="NCBI Taxonomy" id="2583219"/>
    <lineage>
        <taxon>Bacteria</taxon>
        <taxon>Bacillati</taxon>
        <taxon>Bacillota</taxon>
        <taxon>Bacilli</taxon>
        <taxon>Bacillales</taxon>
        <taxon>Bacillaceae</taxon>
        <taxon>Lentibacillus</taxon>
    </lineage>
</organism>
<dbReference type="PANTHER" id="PTHR34406">
    <property type="entry name" value="PROTEIN YCEI"/>
    <property type="match status" value="1"/>
</dbReference>
<sequence length="176" mass="19564">MTKAIWNVDKVHSTIGFSVRHMMISNVKGTFNDFEGTVEADPQDLTDASVDIKIDANSIDTRRSDRDDHLRSADFFDVENHPNLTFKATNIEKKSEDHYDMTGDLTIRGTTNPVTFDITFEGMAKDPMSGDEAAGFTGSTTINRKDFGLTWNAALETGGVVVSDEVKINIEIQLRK</sequence>
<dbReference type="EMBL" id="VJMZ01000001">
    <property type="protein sequence ID" value="TRM10942.1"/>
    <property type="molecule type" value="Genomic_DNA"/>
</dbReference>
<dbReference type="PANTHER" id="PTHR34406:SF1">
    <property type="entry name" value="PROTEIN YCEI"/>
    <property type="match status" value="1"/>
</dbReference>
<accession>A0A549YGC5</accession>
<dbReference type="Proteomes" id="UP000319280">
    <property type="component" value="Unassembled WGS sequence"/>
</dbReference>
<protein>
    <submittedName>
        <fullName evidence="3">YceI family protein</fullName>
    </submittedName>
</protein>